<dbReference type="RefSeq" id="WP_168142305.1">
    <property type="nucleotide sequence ID" value="NZ_CP038799.1"/>
</dbReference>
<feature type="region of interest" description="Disordered" evidence="1">
    <location>
        <begin position="638"/>
        <end position="658"/>
    </location>
</feature>
<protein>
    <recommendedName>
        <fullName evidence="2">TniQ domain-containing protein</fullName>
    </recommendedName>
</protein>
<dbReference type="Pfam" id="PF06527">
    <property type="entry name" value="TniQ"/>
    <property type="match status" value="1"/>
</dbReference>
<dbReference type="Proteomes" id="UP000501849">
    <property type="component" value="Chromosome"/>
</dbReference>
<evidence type="ECO:0000313" key="4">
    <source>
        <dbReference type="Proteomes" id="UP000501849"/>
    </source>
</evidence>
<accession>A0A6H0S3K5</accession>
<evidence type="ECO:0000259" key="2">
    <source>
        <dbReference type="Pfam" id="PF06527"/>
    </source>
</evidence>
<gene>
    <name evidence="3" type="ORF">EXE63_13290</name>
</gene>
<evidence type="ECO:0000313" key="3">
    <source>
        <dbReference type="EMBL" id="QIV81750.1"/>
    </source>
</evidence>
<keyword evidence="4" id="KW-1185">Reference proteome</keyword>
<reference evidence="3 4" key="1">
    <citation type="submission" date="2019-04" db="EMBL/GenBank/DDBJ databases">
        <title>Draft, Whole-Genome Sequence of the Anthracene-degrading Mycobacterium frederiksbergense LB501T, Isolated from a Polycyclic Aromatic Hydrocarbon (PAH)-Contaminated Soil.</title>
        <authorList>
            <person name="Augelletti F."/>
        </authorList>
    </citation>
    <scope>NUCLEOTIDE SEQUENCE [LARGE SCALE GENOMIC DNA]</scope>
    <source>
        <strain evidence="3 4">LB 501T</strain>
    </source>
</reference>
<dbReference type="EMBL" id="CP038799">
    <property type="protein sequence ID" value="QIV81750.1"/>
    <property type="molecule type" value="Genomic_DNA"/>
</dbReference>
<dbReference type="AlphaFoldDB" id="A0A6H0S3K5"/>
<feature type="region of interest" description="Disordered" evidence="1">
    <location>
        <begin position="1"/>
        <end position="21"/>
    </location>
</feature>
<feature type="compositionally biased region" description="Polar residues" evidence="1">
    <location>
        <begin position="647"/>
        <end position="658"/>
    </location>
</feature>
<evidence type="ECO:0000256" key="1">
    <source>
        <dbReference type="SAM" id="MobiDB-lite"/>
    </source>
</evidence>
<name>A0A6H0S3K5_9MYCO</name>
<dbReference type="InterPro" id="IPR009492">
    <property type="entry name" value="TniQ"/>
</dbReference>
<proteinExistence type="predicted"/>
<feature type="domain" description="TniQ" evidence="2">
    <location>
        <begin position="24"/>
        <end position="152"/>
    </location>
</feature>
<organism evidence="3 4">
    <name type="scientific">Mycolicibacterium frederiksbergense</name>
    <dbReference type="NCBI Taxonomy" id="117567"/>
    <lineage>
        <taxon>Bacteria</taxon>
        <taxon>Bacillati</taxon>
        <taxon>Actinomycetota</taxon>
        <taxon>Actinomycetes</taxon>
        <taxon>Mycobacteriales</taxon>
        <taxon>Mycobacteriaceae</taxon>
        <taxon>Mycolicibacterium</taxon>
    </lineage>
</organism>
<dbReference type="KEGG" id="mfre:EXE63_13290"/>
<sequence>MTPTELRALRTAGGGQSPPLRTLPLRTMPVPGEALDSWLQALAHHSDATWGDIGTATGYLAGRATGARQPITTITAAQMTALAYTTGITPQTLWAMTPASQLPVPYAMAAIRTLLMPGSRFCPRCLRDNGGLWPLWWRLRWAFACPTHHCLLTDCCPSCRRRQRIEAPPMNLVPQPGRCDRPALGGRRRSTPPRCGALLSDAITADAPVDSAVLSAQRRILNVIAAGVASGGIYGDGSVSALTYVTDLRVLGEQLLQHATCSPSSPGNLNAAPTWALNRDSTCADTTALGASLAVPILDCDSPDQAAQLLRTVLVPQAHHAVARHLRTHMVSGALTPAGLGLECAGGPVQQLRAVISSQSAGRCSSDRYHGVPALVWPAVAYRFALPGLGFERLRHALSVALILVGSPISLEETCARLGNPYPPRSVTRALQHLHAHPGWSYCLATLSRLADDIDRTPPPIDYARRRQLSYQELLPDAAWRDISWQQGVLAGRGVKVQLHRCWLFERLTGSPARHCLHAINSPKFASALAVLPRELPPDVVATLVEVGRMFLDDQGLHREPVSWQPSLPAAVGGPVHWSAASIARLHRMIVTEGRSMTVAAGALNTTAGVIRSVLGDHPPPRDSVGWDARVPTALPRCSARAAHSPATCSKNSTKPRD</sequence>